<gene>
    <name evidence="2" type="ORF">VFH_I128960</name>
</gene>
<dbReference type="AlphaFoldDB" id="A0AAV0Z7C9"/>
<evidence type="ECO:0000313" key="2">
    <source>
        <dbReference type="EMBL" id="CAI8594194.1"/>
    </source>
</evidence>
<sequence>MGRPDGASNEWPKGKNEERGVRVIRVGCDPSSPFEKQKILPFSPTVAHLPLNLVRSSPPSSPFSFHHLPPFFEWRLHNHSSSSFAYLQIDIRKPSSSIIPPSRSHLKACVLRFHLYAQKPDGNIDRRMRKSLPTRVTLAVLHTRDEKVMRSPVNSSYDAITVQSCDAKL</sequence>
<dbReference type="Proteomes" id="UP001157006">
    <property type="component" value="Chromosome 1S"/>
</dbReference>
<keyword evidence="3" id="KW-1185">Reference proteome</keyword>
<accession>A0AAV0Z7C9</accession>
<name>A0AAV0Z7C9_VICFA</name>
<protein>
    <submittedName>
        <fullName evidence="2">Uncharacterized protein</fullName>
    </submittedName>
</protein>
<organism evidence="2 3">
    <name type="scientific">Vicia faba</name>
    <name type="common">Broad bean</name>
    <name type="synonym">Faba vulgaris</name>
    <dbReference type="NCBI Taxonomy" id="3906"/>
    <lineage>
        <taxon>Eukaryota</taxon>
        <taxon>Viridiplantae</taxon>
        <taxon>Streptophyta</taxon>
        <taxon>Embryophyta</taxon>
        <taxon>Tracheophyta</taxon>
        <taxon>Spermatophyta</taxon>
        <taxon>Magnoliopsida</taxon>
        <taxon>eudicotyledons</taxon>
        <taxon>Gunneridae</taxon>
        <taxon>Pentapetalae</taxon>
        <taxon>rosids</taxon>
        <taxon>fabids</taxon>
        <taxon>Fabales</taxon>
        <taxon>Fabaceae</taxon>
        <taxon>Papilionoideae</taxon>
        <taxon>50 kb inversion clade</taxon>
        <taxon>NPAAA clade</taxon>
        <taxon>Hologalegina</taxon>
        <taxon>IRL clade</taxon>
        <taxon>Fabeae</taxon>
        <taxon>Vicia</taxon>
    </lineage>
</organism>
<proteinExistence type="predicted"/>
<dbReference type="EMBL" id="OX451735">
    <property type="protein sequence ID" value="CAI8594194.1"/>
    <property type="molecule type" value="Genomic_DNA"/>
</dbReference>
<feature type="region of interest" description="Disordered" evidence="1">
    <location>
        <begin position="1"/>
        <end position="20"/>
    </location>
</feature>
<evidence type="ECO:0000313" key="3">
    <source>
        <dbReference type="Proteomes" id="UP001157006"/>
    </source>
</evidence>
<reference evidence="2 3" key="1">
    <citation type="submission" date="2023-01" db="EMBL/GenBank/DDBJ databases">
        <authorList>
            <person name="Kreplak J."/>
        </authorList>
    </citation>
    <scope>NUCLEOTIDE SEQUENCE [LARGE SCALE GENOMIC DNA]</scope>
</reference>
<evidence type="ECO:0000256" key="1">
    <source>
        <dbReference type="SAM" id="MobiDB-lite"/>
    </source>
</evidence>